<dbReference type="Gene3D" id="1.10.10.10">
    <property type="entry name" value="Winged helix-like DNA-binding domain superfamily/Winged helix DNA-binding domain"/>
    <property type="match status" value="1"/>
</dbReference>
<gene>
    <name evidence="2" type="ORF">PIN31115_01490</name>
</gene>
<dbReference type="EMBL" id="CABPSI010000002">
    <property type="protein sequence ID" value="VVD88893.1"/>
    <property type="molecule type" value="Genomic_DNA"/>
</dbReference>
<dbReference type="GO" id="GO:0010288">
    <property type="term" value="P:response to lead ion"/>
    <property type="evidence" value="ECO:0007669"/>
    <property type="project" value="TreeGrafter"/>
</dbReference>
<dbReference type="GO" id="GO:0097063">
    <property type="term" value="F:cadmium ion sensor activity"/>
    <property type="evidence" value="ECO:0007669"/>
    <property type="project" value="TreeGrafter"/>
</dbReference>
<dbReference type="CDD" id="cd00090">
    <property type="entry name" value="HTH_ARSR"/>
    <property type="match status" value="1"/>
</dbReference>
<proteinExistence type="predicted"/>
<dbReference type="GO" id="GO:0046686">
    <property type="term" value="P:response to cadmium ion"/>
    <property type="evidence" value="ECO:0007669"/>
    <property type="project" value="TreeGrafter"/>
</dbReference>
<evidence type="ECO:0000313" key="3">
    <source>
        <dbReference type="Proteomes" id="UP000333828"/>
    </source>
</evidence>
<dbReference type="GO" id="GO:0032791">
    <property type="term" value="F:lead ion binding"/>
    <property type="evidence" value="ECO:0007669"/>
    <property type="project" value="TreeGrafter"/>
</dbReference>
<dbReference type="InterPro" id="IPR011991">
    <property type="entry name" value="ArsR-like_HTH"/>
</dbReference>
<dbReference type="GO" id="GO:0003677">
    <property type="term" value="F:DNA binding"/>
    <property type="evidence" value="ECO:0007669"/>
    <property type="project" value="TreeGrafter"/>
</dbReference>
<dbReference type="InterPro" id="IPR036388">
    <property type="entry name" value="WH-like_DNA-bd_sf"/>
</dbReference>
<protein>
    <submittedName>
        <fullName evidence="2">Transcriptional regulator</fullName>
    </submittedName>
</protein>
<sequence length="233" mass="25099">MELTRDYAPGVSSLAALLADAGRMTMLWALMDGSARPAGELALVAGLSPSSASGHLARLVDGGVLAQEARGRHRYFRIATPETATAIEALASAALATRELRPRPVPVSRATPPPLRHARTCYDHLAGEVAVDLFARMRERRWLRIDGSDVALTDSGVNGLTALGVDLTTARARRRRFACTCPDWSERKPHLGGALGAALLTTCLHAKWLEPTREPRALRVTPLGERHLADFAT</sequence>
<evidence type="ECO:0000259" key="1">
    <source>
        <dbReference type="PROSITE" id="PS50987"/>
    </source>
</evidence>
<dbReference type="SMART" id="SM00418">
    <property type="entry name" value="HTH_ARSR"/>
    <property type="match status" value="1"/>
</dbReference>
<evidence type="ECO:0000313" key="2">
    <source>
        <dbReference type="EMBL" id="VVD88893.1"/>
    </source>
</evidence>
<accession>A0A5E4TP65</accession>
<dbReference type="PANTHER" id="PTHR39168">
    <property type="entry name" value="TRANSCRIPTIONAL REGULATOR-RELATED"/>
    <property type="match status" value="1"/>
</dbReference>
<dbReference type="InterPro" id="IPR001845">
    <property type="entry name" value="HTH_ArsR_DNA-bd_dom"/>
</dbReference>
<name>A0A5E4TP65_9BURK</name>
<dbReference type="PROSITE" id="PS50987">
    <property type="entry name" value="HTH_ARSR_2"/>
    <property type="match status" value="1"/>
</dbReference>
<keyword evidence="3" id="KW-1185">Reference proteome</keyword>
<dbReference type="PANTHER" id="PTHR39168:SF1">
    <property type="entry name" value="TRANSCRIPTIONAL REGULATORY PROTEIN"/>
    <property type="match status" value="1"/>
</dbReference>
<dbReference type="Proteomes" id="UP000333828">
    <property type="component" value="Unassembled WGS sequence"/>
</dbReference>
<dbReference type="SUPFAM" id="SSF46785">
    <property type="entry name" value="Winged helix' DNA-binding domain"/>
    <property type="match status" value="1"/>
</dbReference>
<dbReference type="GO" id="GO:0003700">
    <property type="term" value="F:DNA-binding transcription factor activity"/>
    <property type="evidence" value="ECO:0007669"/>
    <property type="project" value="InterPro"/>
</dbReference>
<organism evidence="2 3">
    <name type="scientific">Pandoraea iniqua</name>
    <dbReference type="NCBI Taxonomy" id="2508288"/>
    <lineage>
        <taxon>Bacteria</taxon>
        <taxon>Pseudomonadati</taxon>
        <taxon>Pseudomonadota</taxon>
        <taxon>Betaproteobacteria</taxon>
        <taxon>Burkholderiales</taxon>
        <taxon>Burkholderiaceae</taxon>
        <taxon>Pandoraea</taxon>
    </lineage>
</organism>
<dbReference type="InterPro" id="IPR036390">
    <property type="entry name" value="WH_DNA-bd_sf"/>
</dbReference>
<dbReference type="InterPro" id="IPR052543">
    <property type="entry name" value="HTH_Metal-responsive_Reg"/>
</dbReference>
<feature type="domain" description="HTH arsR-type" evidence="1">
    <location>
        <begin position="3"/>
        <end position="98"/>
    </location>
</feature>
<dbReference type="AlphaFoldDB" id="A0A5E4TP65"/>
<dbReference type="RefSeq" id="WP_150683547.1">
    <property type="nucleotide sequence ID" value="NZ_CABPSI010000002.1"/>
</dbReference>
<reference evidence="2 3" key="1">
    <citation type="submission" date="2019-08" db="EMBL/GenBank/DDBJ databases">
        <authorList>
            <person name="Peeters C."/>
        </authorList>
    </citation>
    <scope>NUCLEOTIDE SEQUENCE [LARGE SCALE GENOMIC DNA]</scope>
    <source>
        <strain evidence="2 3">LMG 31115</strain>
    </source>
</reference>